<organism evidence="3 4">
    <name type="scientific">Momordica charantia</name>
    <name type="common">Bitter gourd</name>
    <name type="synonym">Balsam pear</name>
    <dbReference type="NCBI Taxonomy" id="3673"/>
    <lineage>
        <taxon>Eukaryota</taxon>
        <taxon>Viridiplantae</taxon>
        <taxon>Streptophyta</taxon>
        <taxon>Embryophyta</taxon>
        <taxon>Tracheophyta</taxon>
        <taxon>Spermatophyta</taxon>
        <taxon>Magnoliopsida</taxon>
        <taxon>eudicotyledons</taxon>
        <taxon>Gunneridae</taxon>
        <taxon>Pentapetalae</taxon>
        <taxon>rosids</taxon>
        <taxon>fabids</taxon>
        <taxon>Cucurbitales</taxon>
        <taxon>Cucurbitaceae</taxon>
        <taxon>Momordiceae</taxon>
        <taxon>Momordica</taxon>
    </lineage>
</organism>
<dbReference type="InterPro" id="IPR042277">
    <property type="entry name" value="IST1-like"/>
</dbReference>
<feature type="region of interest" description="Disordered" evidence="2">
    <location>
        <begin position="372"/>
        <end position="470"/>
    </location>
</feature>
<dbReference type="FunFam" id="1.20.1260.60:FF:000003">
    <property type="entry name" value="IST1-like protein isoform A"/>
    <property type="match status" value="1"/>
</dbReference>
<feature type="compositionally biased region" description="Polar residues" evidence="2">
    <location>
        <begin position="293"/>
        <end position="304"/>
    </location>
</feature>
<feature type="compositionally biased region" description="Polar residues" evidence="2">
    <location>
        <begin position="195"/>
        <end position="206"/>
    </location>
</feature>
<feature type="compositionally biased region" description="Basic and acidic residues" evidence="2">
    <location>
        <begin position="663"/>
        <end position="682"/>
    </location>
</feature>
<accession>A0A6J1E1U8</accession>
<evidence type="ECO:0000313" key="3">
    <source>
        <dbReference type="Proteomes" id="UP000504603"/>
    </source>
</evidence>
<feature type="compositionally biased region" description="Basic and acidic residues" evidence="2">
    <location>
        <begin position="880"/>
        <end position="891"/>
    </location>
</feature>
<evidence type="ECO:0000313" key="4">
    <source>
        <dbReference type="RefSeq" id="XP_022159239.1"/>
    </source>
</evidence>
<name>A0A6J1E1U8_MOMCH</name>
<keyword evidence="3" id="KW-1185">Reference proteome</keyword>
<dbReference type="GO" id="GO:0015031">
    <property type="term" value="P:protein transport"/>
    <property type="evidence" value="ECO:0007669"/>
    <property type="project" value="InterPro"/>
</dbReference>
<feature type="compositionally biased region" description="Polar residues" evidence="2">
    <location>
        <begin position="252"/>
        <end position="270"/>
    </location>
</feature>
<dbReference type="PANTHER" id="PTHR12161:SF13">
    <property type="entry name" value="REGULATOR OF VPS4 ACTIVITY IN THE MVB PATHWAY PROTEIN"/>
    <property type="match status" value="1"/>
</dbReference>
<evidence type="ECO:0000256" key="1">
    <source>
        <dbReference type="ARBA" id="ARBA00005536"/>
    </source>
</evidence>
<dbReference type="RefSeq" id="XP_022159239.1">
    <property type="nucleotide sequence ID" value="XM_022303547.1"/>
</dbReference>
<dbReference type="InterPro" id="IPR005061">
    <property type="entry name" value="Ist1"/>
</dbReference>
<reference evidence="4" key="1">
    <citation type="submission" date="2025-08" db="UniProtKB">
        <authorList>
            <consortium name="RefSeq"/>
        </authorList>
    </citation>
    <scope>IDENTIFICATION</scope>
    <source>
        <strain evidence="4">OHB3-1</strain>
    </source>
</reference>
<protein>
    <submittedName>
        <fullName evidence="4">Uncharacterized protein LOC111025657 isoform X1</fullName>
    </submittedName>
</protein>
<feature type="compositionally biased region" description="Basic and acidic residues" evidence="2">
    <location>
        <begin position="1119"/>
        <end position="1130"/>
    </location>
</feature>
<comment type="similarity">
    <text evidence="1">Belongs to the IST1 family.</text>
</comment>
<dbReference type="KEGG" id="mcha:111025657"/>
<dbReference type="GeneID" id="111025657"/>
<sequence>MLHKSFKPAKCKTSLKLAVSRIKLLRNKKEVQVRQLRGELAKLLEAGQDQTARIRVEHVVREEKSKAAYELIEIFCELIVARMPMIESQKNCPIDLKEAIASVIFASPRCADIPELMDVRKHFKAKYGKEFVSAAVELRPECGANRMLVEKMSAKAPDGQTKLKILTAIAEEHKIKWDPKTFCDSSNPPADLLNGPNTFGQASQIQRGEPIGGQPSLDHNNRGSASVQVPSKSDEGHRIPEKSPEHNLRPTLHSQKSNFTNDYTNQSNITGHRIPETRSSEMNAEGTHRHTNSGDQNNYSSGRQHWNMDFKDATSAAKAAAESAELASLAARAAAELSSRGNISQSSSSGFQKSSSYNLRAEGPQEYANLNLQDQQLPKDQVVSAPHRSSIMDDNRRENDARRFMGDDDKKLRYPSSGASNIDANASGTNFNASDRYSFKNSSESGFNDSLGSSASVEKQPRKFDASTSVNNFNASDRYSFKNSSEPGFSDSLHSATVEKQPKDYDSNTYVTNFNASDRYSFKNSSEPGFGDSHSSASMEKQPRNFDVEYVSDRPSGTGSERTSYYEDVRIGNDSNRVPSYEKPMMDTYDNPFAMDKPNDSETVDTSFNDHASVVFDDYGPDDDYVPDYDYQIRESILELSSPEGTVPINSSATDDTWIFKQNKNDPPEKSVSHSQISDERTSLFAGNSRSFEDPSHSDDLLPATFDHSDGPSSESEEEVKESGIIGKEDSIEFSKKQNLYSEKPEWIQDISHVSLGSSDEENKSMPSHRLSSDIPLVHGSKEKASPPSSPDIIQDTKILEESTSEVYSPLSFGKLKGGLRNQKSNRPPYAINSSTSDLPSKQTCGNDDARTEQSTSIPSSTARTSFRSNASSEGTYGRSVEEKPDEEKGSQAKLNSNYSNLEESKDRSSDYTLRSDEESYSDKMRNEISKKPIPTRVAVKYPGFHDDDDSEEDSHTQNVKNSPHRLIGLSRRTTASPKTPSSYVEDSYGTPTSHDDVTEQKASRSYYSSPAPLKAKTGTRTSSRLESSEQPQSSKPFKQTPETKMPLNEERLKSSAKEQQSNYPPELDRQGNSESSKFSSARETTTASVKTWAQTRNSHYLANSEQPTQSTKPSKPIPESKRSFHEERLTSSTKELPSNPSPEVETQGDSESSKREKMKAVQKASHVHPKLPDYDDFAAHFRSLRQNYK</sequence>
<feature type="compositionally biased region" description="Polar residues" evidence="2">
    <location>
        <begin position="822"/>
        <end position="846"/>
    </location>
</feature>
<feature type="compositionally biased region" description="Polar residues" evidence="2">
    <location>
        <begin position="1019"/>
        <end position="1043"/>
    </location>
</feature>
<feature type="compositionally biased region" description="Basic and acidic residues" evidence="2">
    <location>
        <begin position="390"/>
        <end position="412"/>
    </location>
</feature>
<feature type="compositionally biased region" description="Polar residues" evidence="2">
    <location>
        <begin position="972"/>
        <end position="993"/>
    </location>
</feature>
<feature type="compositionally biased region" description="Basic and acidic residues" evidence="2">
    <location>
        <begin position="691"/>
        <end position="700"/>
    </location>
</feature>
<feature type="compositionally biased region" description="Polar residues" evidence="2">
    <location>
        <begin position="853"/>
        <end position="875"/>
    </location>
</feature>
<proteinExistence type="inferred from homology"/>
<feature type="compositionally biased region" description="Basic and acidic residues" evidence="2">
    <location>
        <begin position="232"/>
        <end position="248"/>
    </location>
</feature>
<dbReference type="AlphaFoldDB" id="A0A6J1E1U8"/>
<feature type="compositionally biased region" description="Basic and acidic residues" evidence="2">
    <location>
        <begin position="994"/>
        <end position="1003"/>
    </location>
</feature>
<feature type="region of interest" description="Disordered" evidence="2">
    <location>
        <begin position="757"/>
        <end position="1175"/>
    </location>
</feature>
<dbReference type="Gene3D" id="1.20.1260.60">
    <property type="entry name" value="Vacuolar protein sorting-associated protein Ist1"/>
    <property type="match status" value="1"/>
</dbReference>
<feature type="region of interest" description="Disordered" evidence="2">
    <location>
        <begin position="661"/>
        <end position="733"/>
    </location>
</feature>
<evidence type="ECO:0000256" key="2">
    <source>
        <dbReference type="SAM" id="MobiDB-lite"/>
    </source>
</evidence>
<dbReference type="PANTHER" id="PTHR12161">
    <property type="entry name" value="IST1 FAMILY MEMBER"/>
    <property type="match status" value="1"/>
</dbReference>
<gene>
    <name evidence="4" type="primary">LOC111025657</name>
</gene>
<feature type="compositionally biased region" description="Polar residues" evidence="2">
    <location>
        <begin position="1073"/>
        <end position="1114"/>
    </location>
</feature>
<feature type="region of interest" description="Disordered" evidence="2">
    <location>
        <begin position="186"/>
        <end position="305"/>
    </location>
</feature>
<feature type="compositionally biased region" description="Basic and acidic residues" evidence="2">
    <location>
        <begin position="1048"/>
        <end position="1057"/>
    </location>
</feature>
<feature type="compositionally biased region" description="Polar residues" evidence="2">
    <location>
        <begin position="222"/>
        <end position="231"/>
    </location>
</feature>
<dbReference type="Pfam" id="PF03398">
    <property type="entry name" value="Ist1"/>
    <property type="match status" value="1"/>
</dbReference>
<feature type="compositionally biased region" description="Basic and acidic residues" evidence="2">
    <location>
        <begin position="903"/>
        <end position="931"/>
    </location>
</feature>
<dbReference type="Proteomes" id="UP000504603">
    <property type="component" value="Unplaced"/>
</dbReference>
<feature type="compositionally biased region" description="Polar residues" evidence="2">
    <location>
        <begin position="417"/>
        <end position="457"/>
    </location>
</feature>
<feature type="compositionally biased region" description="Polar residues" evidence="2">
    <location>
        <begin position="893"/>
        <end position="902"/>
    </location>
</feature>